<dbReference type="CDD" id="cd00085">
    <property type="entry name" value="HNHc"/>
    <property type="match status" value="1"/>
</dbReference>
<gene>
    <name evidence="1" type="ORF">FZ934_04275</name>
</gene>
<dbReference type="RefSeq" id="WP_153270060.1">
    <property type="nucleotide sequence ID" value="NZ_CP043498.1"/>
</dbReference>
<evidence type="ECO:0008006" key="3">
    <source>
        <dbReference type="Google" id="ProtNLM"/>
    </source>
</evidence>
<dbReference type="InterPro" id="IPR003615">
    <property type="entry name" value="HNH_nuc"/>
</dbReference>
<evidence type="ECO:0000313" key="1">
    <source>
        <dbReference type="EMBL" id="QFY59716.1"/>
    </source>
</evidence>
<sequence>MRLKKSRSEKIAIKWAVALKDPWGVDASSSALKSDSRAKAISSFKIRLKKYHLLLQDSRCGYCRVSLHNRNIETDREHILPKERFKFLCFDIYNLSVACKTCNMSIKKRRVTHLTSKGVLLHKDILDERNYKIVHPNIHVWSEHIDLQGDEDGDSVFRLYYPITDRGKFTYDFFKLKDLERARNNDAQRILPRGRTRKGDHPDIIAAAKATGQARR</sequence>
<dbReference type="Proteomes" id="UP000326881">
    <property type="component" value="Chromosome"/>
</dbReference>
<dbReference type="Gene3D" id="1.10.30.50">
    <property type="match status" value="1"/>
</dbReference>
<organism evidence="1 2">
    <name type="scientific">Rhizobium grahamii</name>
    <dbReference type="NCBI Taxonomy" id="1120045"/>
    <lineage>
        <taxon>Bacteria</taxon>
        <taxon>Pseudomonadati</taxon>
        <taxon>Pseudomonadota</taxon>
        <taxon>Alphaproteobacteria</taxon>
        <taxon>Hyphomicrobiales</taxon>
        <taxon>Rhizobiaceae</taxon>
        <taxon>Rhizobium/Agrobacterium group</taxon>
        <taxon>Rhizobium</taxon>
    </lineage>
</organism>
<proteinExistence type="predicted"/>
<name>A0A5Q0C1G7_9HYPH</name>
<dbReference type="OrthoDB" id="9816185at2"/>
<keyword evidence="2" id="KW-1185">Reference proteome</keyword>
<dbReference type="KEGG" id="rgr:FZ934_04275"/>
<dbReference type="AlphaFoldDB" id="A0A5Q0C1G7"/>
<accession>A0A5Q0C1G7</accession>
<dbReference type="EMBL" id="CP043498">
    <property type="protein sequence ID" value="QFY59716.1"/>
    <property type="molecule type" value="Genomic_DNA"/>
</dbReference>
<reference evidence="1 2" key="1">
    <citation type="submission" date="2019-08" db="EMBL/GenBank/DDBJ databases">
        <title>Prosopis cineraria nodule microbiome.</title>
        <authorList>
            <person name="Ali R."/>
            <person name="Chaluvadi S.R."/>
            <person name="Wang X."/>
        </authorList>
    </citation>
    <scope>NUCLEOTIDE SEQUENCE [LARGE SCALE GENOMIC DNA]</scope>
    <source>
        <strain evidence="1 2">BG7</strain>
    </source>
</reference>
<evidence type="ECO:0000313" key="2">
    <source>
        <dbReference type="Proteomes" id="UP000326881"/>
    </source>
</evidence>
<protein>
    <recommendedName>
        <fullName evidence="3">HNH nuclease domain-containing protein</fullName>
    </recommendedName>
</protein>